<gene>
    <name evidence="13" type="ORF">PGLA2088_LOCUS18114</name>
</gene>
<dbReference type="Gene3D" id="3.30.200.20">
    <property type="entry name" value="Phosphorylase Kinase, domain 1"/>
    <property type="match status" value="1"/>
</dbReference>
<comment type="cofactor">
    <cofactor evidence="1">
        <name>Mg(2+)</name>
        <dbReference type="ChEBI" id="CHEBI:18420"/>
    </cofactor>
</comment>
<comment type="caution">
    <text evidence="13">The sequence shown here is derived from an EMBL/GenBank/DDBJ whole genome shotgun (WGS) entry which is preliminary data.</text>
</comment>
<keyword evidence="4" id="KW-0808">Transferase</keyword>
<proteinExistence type="inferred from homology"/>
<dbReference type="PROSITE" id="PS00108">
    <property type="entry name" value="PROTEIN_KINASE_ST"/>
    <property type="match status" value="1"/>
</dbReference>
<evidence type="ECO:0000256" key="1">
    <source>
        <dbReference type="ARBA" id="ARBA00001946"/>
    </source>
</evidence>
<dbReference type="PANTHER" id="PTHR24349">
    <property type="entry name" value="SERINE/THREONINE-PROTEIN KINASE"/>
    <property type="match status" value="1"/>
</dbReference>
<dbReference type="GO" id="GO:0005509">
    <property type="term" value="F:calcium ion binding"/>
    <property type="evidence" value="ECO:0007669"/>
    <property type="project" value="InterPro"/>
</dbReference>
<feature type="compositionally biased region" description="Polar residues" evidence="10">
    <location>
        <begin position="1"/>
        <end position="10"/>
    </location>
</feature>
<reference evidence="13" key="1">
    <citation type="submission" date="2021-02" db="EMBL/GenBank/DDBJ databases">
        <authorList>
            <person name="Dougan E. K."/>
            <person name="Rhodes N."/>
            <person name="Thang M."/>
            <person name="Chan C."/>
        </authorList>
    </citation>
    <scope>NUCLEOTIDE SEQUENCE</scope>
</reference>
<dbReference type="Proteomes" id="UP000626109">
    <property type="component" value="Unassembled WGS sequence"/>
</dbReference>
<evidence type="ECO:0000256" key="5">
    <source>
        <dbReference type="ARBA" id="ARBA00022741"/>
    </source>
</evidence>
<dbReference type="Gene3D" id="1.10.238.10">
    <property type="entry name" value="EF-hand"/>
    <property type="match status" value="2"/>
</dbReference>
<feature type="domain" description="Protein kinase" evidence="11">
    <location>
        <begin position="61"/>
        <end position="314"/>
    </location>
</feature>
<evidence type="ECO:0000256" key="9">
    <source>
        <dbReference type="ARBA" id="ARBA00024334"/>
    </source>
</evidence>
<evidence type="ECO:0000259" key="12">
    <source>
        <dbReference type="PROSITE" id="PS50222"/>
    </source>
</evidence>
<dbReference type="SMART" id="SM00220">
    <property type="entry name" value="S_TKc"/>
    <property type="match status" value="1"/>
</dbReference>
<dbReference type="InterPro" id="IPR018247">
    <property type="entry name" value="EF_Hand_1_Ca_BS"/>
</dbReference>
<keyword evidence="7" id="KW-0106">Calcium</keyword>
<dbReference type="EMBL" id="CAJNNW010024455">
    <property type="protein sequence ID" value="CAE8672524.1"/>
    <property type="molecule type" value="Genomic_DNA"/>
</dbReference>
<protein>
    <recommendedName>
        <fullName evidence="15">Calmodulin</fullName>
    </recommendedName>
</protein>
<dbReference type="PROSITE" id="PS00018">
    <property type="entry name" value="EF_HAND_1"/>
    <property type="match status" value="1"/>
</dbReference>
<dbReference type="CDD" id="cd05117">
    <property type="entry name" value="STKc_CAMK"/>
    <property type="match status" value="1"/>
</dbReference>
<dbReference type="InterPro" id="IPR000719">
    <property type="entry name" value="Prot_kinase_dom"/>
</dbReference>
<evidence type="ECO:0000313" key="14">
    <source>
        <dbReference type="Proteomes" id="UP000626109"/>
    </source>
</evidence>
<feature type="non-terminal residue" evidence="13">
    <location>
        <position position="433"/>
    </location>
</feature>
<evidence type="ECO:0000313" key="13">
    <source>
        <dbReference type="EMBL" id="CAE8672524.1"/>
    </source>
</evidence>
<evidence type="ECO:0008006" key="15">
    <source>
        <dbReference type="Google" id="ProtNLM"/>
    </source>
</evidence>
<dbReference type="GO" id="GO:0005524">
    <property type="term" value="F:ATP binding"/>
    <property type="evidence" value="ECO:0007669"/>
    <property type="project" value="UniProtKB-KW"/>
</dbReference>
<evidence type="ECO:0000256" key="3">
    <source>
        <dbReference type="ARBA" id="ARBA00022527"/>
    </source>
</evidence>
<evidence type="ECO:0000256" key="6">
    <source>
        <dbReference type="ARBA" id="ARBA00022777"/>
    </source>
</evidence>
<dbReference type="FunFam" id="1.10.510.10:FF:000571">
    <property type="entry name" value="Maternal embryonic leucine zipper kinase"/>
    <property type="match status" value="1"/>
</dbReference>
<dbReference type="SUPFAM" id="SSF56112">
    <property type="entry name" value="Protein kinase-like (PK-like)"/>
    <property type="match status" value="1"/>
</dbReference>
<evidence type="ECO:0000256" key="7">
    <source>
        <dbReference type="ARBA" id="ARBA00022837"/>
    </source>
</evidence>
<dbReference type="SMART" id="SM00054">
    <property type="entry name" value="EFh"/>
    <property type="match status" value="2"/>
</dbReference>
<feature type="region of interest" description="Disordered" evidence="10">
    <location>
        <begin position="1"/>
        <end position="25"/>
    </location>
</feature>
<keyword evidence="8" id="KW-0067">ATP-binding</keyword>
<dbReference type="Pfam" id="PF13499">
    <property type="entry name" value="EF-hand_7"/>
    <property type="match status" value="1"/>
</dbReference>
<dbReference type="InterPro" id="IPR008271">
    <property type="entry name" value="Ser/Thr_kinase_AS"/>
</dbReference>
<sequence length="433" mass="48801">MGQASQSRTLTPTPTSTKSKHKMGATDHVVAVERVLARRGIGILPVTSRYTTTRLLEHDYMFHGQTVGSGMSGPVRLGTGKDDGQKYAVKSFRKKGLSSRKRAELKSEAEIYLSLDHPHVARLEKIYETEEELHLVMEYMAGGELYKRLSSRKRYSEEAAAGTIRQVLLAVAYLHAHQVVHRDLKLENFLYEHEESDHLKLIDFGFAKFWDRGAAMSQACGSLHYVAPEVLEHSYTDKADIWSAGVIAYMLLTGAPPFFGADEEVLVKIKSGMPHWSTRFHALSEPAKNFVQGMLVKDVSQRFSAAAALLHPFVLNGRKMTGEERVLDPEILKSLRRFAHASAFRRAVLSMMAWSLSNEDRRHLSEQFLLMDKNNRGTITHQELRTVLEENFHVDSAEAQALFSSLDTDNDDEIEYSEFLAAALIGRVQVHED</sequence>
<dbReference type="AlphaFoldDB" id="A0A813JDX1"/>
<dbReference type="GO" id="GO:0004674">
    <property type="term" value="F:protein serine/threonine kinase activity"/>
    <property type="evidence" value="ECO:0007669"/>
    <property type="project" value="UniProtKB-KW"/>
</dbReference>
<keyword evidence="5" id="KW-0547">Nucleotide-binding</keyword>
<keyword evidence="3" id="KW-0723">Serine/threonine-protein kinase</keyword>
<dbReference type="PROSITE" id="PS50222">
    <property type="entry name" value="EF_HAND_2"/>
    <property type="match status" value="1"/>
</dbReference>
<dbReference type="InterPro" id="IPR011992">
    <property type="entry name" value="EF-hand-dom_pair"/>
</dbReference>
<dbReference type="PROSITE" id="PS50011">
    <property type="entry name" value="PROTEIN_KINASE_DOM"/>
    <property type="match status" value="1"/>
</dbReference>
<dbReference type="InterPro" id="IPR050205">
    <property type="entry name" value="CDPK_Ser/Thr_kinases"/>
</dbReference>
<evidence type="ECO:0000256" key="4">
    <source>
        <dbReference type="ARBA" id="ARBA00022679"/>
    </source>
</evidence>
<dbReference type="Pfam" id="PF00069">
    <property type="entry name" value="Pkinase"/>
    <property type="match status" value="1"/>
</dbReference>
<accession>A0A813JDX1</accession>
<dbReference type="InterPro" id="IPR002048">
    <property type="entry name" value="EF_hand_dom"/>
</dbReference>
<dbReference type="InterPro" id="IPR011009">
    <property type="entry name" value="Kinase-like_dom_sf"/>
</dbReference>
<keyword evidence="6" id="KW-0418">Kinase</keyword>
<evidence type="ECO:0000256" key="8">
    <source>
        <dbReference type="ARBA" id="ARBA00022840"/>
    </source>
</evidence>
<evidence type="ECO:0000259" key="11">
    <source>
        <dbReference type="PROSITE" id="PS50011"/>
    </source>
</evidence>
<evidence type="ECO:0000256" key="10">
    <source>
        <dbReference type="SAM" id="MobiDB-lite"/>
    </source>
</evidence>
<evidence type="ECO:0000256" key="2">
    <source>
        <dbReference type="ARBA" id="ARBA00011245"/>
    </source>
</evidence>
<name>A0A813JDX1_POLGL</name>
<dbReference type="CDD" id="cd00051">
    <property type="entry name" value="EFh"/>
    <property type="match status" value="1"/>
</dbReference>
<dbReference type="SUPFAM" id="SSF47473">
    <property type="entry name" value="EF-hand"/>
    <property type="match status" value="1"/>
</dbReference>
<dbReference type="Gene3D" id="1.10.510.10">
    <property type="entry name" value="Transferase(Phosphotransferase) domain 1"/>
    <property type="match status" value="1"/>
</dbReference>
<feature type="domain" description="EF-hand" evidence="12">
    <location>
        <begin position="359"/>
        <end position="394"/>
    </location>
</feature>
<comment type="similarity">
    <text evidence="9">Belongs to the protein kinase superfamily. Ser/Thr protein kinase family. CDPK subfamily.</text>
</comment>
<comment type="subunit">
    <text evidence="2">Monomer.</text>
</comment>
<organism evidence="13 14">
    <name type="scientific">Polarella glacialis</name>
    <name type="common">Dinoflagellate</name>
    <dbReference type="NCBI Taxonomy" id="89957"/>
    <lineage>
        <taxon>Eukaryota</taxon>
        <taxon>Sar</taxon>
        <taxon>Alveolata</taxon>
        <taxon>Dinophyceae</taxon>
        <taxon>Suessiales</taxon>
        <taxon>Suessiaceae</taxon>
        <taxon>Polarella</taxon>
    </lineage>
</organism>